<dbReference type="EMBL" id="QQBC01000009">
    <property type="protein sequence ID" value="RDI63908.1"/>
    <property type="molecule type" value="Genomic_DNA"/>
</dbReference>
<accession>A0A370HZL5</accession>
<reference evidence="1 2" key="1">
    <citation type="submission" date="2018-07" db="EMBL/GenBank/DDBJ databases">
        <title>Genomic Encyclopedia of Type Strains, Phase IV (KMG-IV): sequencing the most valuable type-strain genomes for metagenomic binning, comparative biology and taxonomic classification.</title>
        <authorList>
            <person name="Goeker M."/>
        </authorList>
    </citation>
    <scope>NUCLEOTIDE SEQUENCE [LARGE SCALE GENOMIC DNA]</scope>
    <source>
        <strain evidence="1 2">DSM 44290</strain>
    </source>
</reference>
<name>A0A370HZL5_9NOCA</name>
<protein>
    <submittedName>
        <fullName evidence="1">Uncharacterized protein</fullName>
    </submittedName>
</protein>
<gene>
    <name evidence="1" type="ORF">DFR76_109248</name>
</gene>
<keyword evidence="2" id="KW-1185">Reference proteome</keyword>
<evidence type="ECO:0000313" key="2">
    <source>
        <dbReference type="Proteomes" id="UP000254869"/>
    </source>
</evidence>
<proteinExistence type="predicted"/>
<comment type="caution">
    <text evidence="1">The sequence shown here is derived from an EMBL/GenBank/DDBJ whole genome shotgun (WGS) entry which is preliminary data.</text>
</comment>
<organism evidence="1 2">
    <name type="scientific">Nocardia pseudobrasiliensis</name>
    <dbReference type="NCBI Taxonomy" id="45979"/>
    <lineage>
        <taxon>Bacteria</taxon>
        <taxon>Bacillati</taxon>
        <taxon>Actinomycetota</taxon>
        <taxon>Actinomycetes</taxon>
        <taxon>Mycobacteriales</taxon>
        <taxon>Nocardiaceae</taxon>
        <taxon>Nocardia</taxon>
    </lineage>
</organism>
<dbReference type="AlphaFoldDB" id="A0A370HZL5"/>
<sequence>MFSAFEGLEVEQVRVSWSLRLVFEVGSAGAAATFVDLANFMFTDAEGCKSEVSVEQDPSTAAPVLGLLHHRVSGARVDQWELEFAFDTGARLVCPPDPRFEAWSARLPDGGMIYCPPGGGVGSPD</sequence>
<evidence type="ECO:0000313" key="1">
    <source>
        <dbReference type="EMBL" id="RDI63908.1"/>
    </source>
</evidence>
<dbReference type="Proteomes" id="UP000254869">
    <property type="component" value="Unassembled WGS sequence"/>
</dbReference>
<dbReference type="Pfam" id="PF19686">
    <property type="entry name" value="DUF6188"/>
    <property type="match status" value="1"/>
</dbReference>
<dbReference type="InterPro" id="IPR046179">
    <property type="entry name" value="DUF6188"/>
</dbReference>